<evidence type="ECO:0000256" key="3">
    <source>
        <dbReference type="ARBA" id="ARBA00022801"/>
    </source>
</evidence>
<dbReference type="InterPro" id="IPR015500">
    <property type="entry name" value="Peptidase_S8_subtilisin-rel"/>
</dbReference>
<name>A0ABX0GWL0_9ACTN</name>
<feature type="region of interest" description="Disordered" evidence="6">
    <location>
        <begin position="323"/>
        <end position="370"/>
    </location>
</feature>
<accession>A0ABX0GWL0</accession>
<dbReference type="InterPro" id="IPR000209">
    <property type="entry name" value="Peptidase_S8/S53_dom"/>
</dbReference>
<keyword evidence="4 5" id="KW-0720">Serine protease</keyword>
<feature type="signal peptide" evidence="7">
    <location>
        <begin position="1"/>
        <end position="23"/>
    </location>
</feature>
<evidence type="ECO:0000256" key="6">
    <source>
        <dbReference type="SAM" id="MobiDB-lite"/>
    </source>
</evidence>
<keyword evidence="10" id="KW-1185">Reference proteome</keyword>
<evidence type="ECO:0000256" key="4">
    <source>
        <dbReference type="ARBA" id="ARBA00022825"/>
    </source>
</evidence>
<evidence type="ECO:0000259" key="8">
    <source>
        <dbReference type="Pfam" id="PF00082"/>
    </source>
</evidence>
<evidence type="ECO:0000256" key="7">
    <source>
        <dbReference type="SAM" id="SignalP"/>
    </source>
</evidence>
<feature type="active site" description="Charge relay system" evidence="5">
    <location>
        <position position="148"/>
    </location>
</feature>
<keyword evidence="7" id="KW-0732">Signal</keyword>
<evidence type="ECO:0000313" key="9">
    <source>
        <dbReference type="EMBL" id="NHC14086.1"/>
    </source>
</evidence>
<keyword evidence="3 5" id="KW-0378">Hydrolase</keyword>
<dbReference type="Gene3D" id="3.40.50.200">
    <property type="entry name" value="Peptidase S8/S53 domain"/>
    <property type="match status" value="1"/>
</dbReference>
<organism evidence="9 10">
    <name type="scientific">Motilibacter deserti</name>
    <dbReference type="NCBI Taxonomy" id="2714956"/>
    <lineage>
        <taxon>Bacteria</taxon>
        <taxon>Bacillati</taxon>
        <taxon>Actinomycetota</taxon>
        <taxon>Actinomycetes</taxon>
        <taxon>Motilibacterales</taxon>
        <taxon>Motilibacteraceae</taxon>
        <taxon>Motilibacter</taxon>
    </lineage>
</organism>
<proteinExistence type="inferred from homology"/>
<dbReference type="Gene3D" id="3.30.70.80">
    <property type="entry name" value="Peptidase S8 propeptide/proteinase inhibitor I9"/>
    <property type="match status" value="1"/>
</dbReference>
<evidence type="ECO:0000313" key="10">
    <source>
        <dbReference type="Proteomes" id="UP000800981"/>
    </source>
</evidence>
<dbReference type="PROSITE" id="PS51892">
    <property type="entry name" value="SUBTILASE"/>
    <property type="match status" value="1"/>
</dbReference>
<feature type="domain" description="Peptidase S8/S53" evidence="8">
    <location>
        <begin position="139"/>
        <end position="417"/>
    </location>
</feature>
<dbReference type="InterPro" id="IPR036852">
    <property type="entry name" value="Peptidase_S8/S53_dom_sf"/>
</dbReference>
<feature type="active site" description="Charge relay system" evidence="5">
    <location>
        <position position="373"/>
    </location>
</feature>
<reference evidence="9 10" key="1">
    <citation type="submission" date="2020-03" db="EMBL/GenBank/DDBJ databases">
        <title>Two novel Motilibacter sp.</title>
        <authorList>
            <person name="Liu S."/>
        </authorList>
    </citation>
    <scope>NUCLEOTIDE SEQUENCE [LARGE SCALE GENOMIC DNA]</scope>
    <source>
        <strain evidence="9 10">E257</strain>
    </source>
</reference>
<evidence type="ECO:0000256" key="1">
    <source>
        <dbReference type="ARBA" id="ARBA00011073"/>
    </source>
</evidence>
<dbReference type="InterPro" id="IPR037045">
    <property type="entry name" value="S8pro/Inhibitor_I9_sf"/>
</dbReference>
<comment type="caution">
    <text evidence="9">The sequence shown here is derived from an EMBL/GenBank/DDBJ whole genome shotgun (WGS) entry which is preliminary data.</text>
</comment>
<keyword evidence="2 5" id="KW-0645">Protease</keyword>
<feature type="active site" description="Charge relay system" evidence="5">
    <location>
        <position position="190"/>
    </location>
</feature>
<feature type="chain" id="PRO_5045145785" evidence="7">
    <location>
        <begin position="24"/>
        <end position="563"/>
    </location>
</feature>
<dbReference type="RefSeq" id="WP_166281276.1">
    <property type="nucleotide sequence ID" value="NZ_JAANNP010000004.1"/>
</dbReference>
<dbReference type="PANTHER" id="PTHR43806:SF11">
    <property type="entry name" value="CEREVISIN-RELATED"/>
    <property type="match status" value="1"/>
</dbReference>
<dbReference type="Proteomes" id="UP000800981">
    <property type="component" value="Unassembled WGS sequence"/>
</dbReference>
<gene>
    <name evidence="9" type="ORF">G9H71_09865</name>
</gene>
<evidence type="ECO:0000256" key="5">
    <source>
        <dbReference type="PROSITE-ProRule" id="PRU01240"/>
    </source>
</evidence>
<sequence>MVRRGVWGTVPALWALAAVAAGAALGAPAPGRSKTPDADVVRVVARAASVEEAARAVQRVGGTVDARLPLVDSVAATVPASSRARLAGAPGVVDVADDRPVRVLGGPAPAPAADSEPQNVEPHAAETRVDELGAEGVTGEGATVAIVDTGVADVPQLAGRLVPVRDERTGRVDSCYDLSGERSCDDGYGHGTFLAGLVTGDDGVAPGARVLSVKVAGRDGATDVSTVLAAIQWVVSFRAAYGIDVLNLSLGTDSTQSYRTDPLNYAVERAWEAGIVVVAAAGNLGPAAGTVTKPADDPFVLSVGAVDDLGTSDIADDVLPDFSSRGPTRDGFGKPDVVAPGARLRSLRAPGSTIDSAYPPSEDGPYRTGSGTSMAAAVVSGIAALLAQARPEWGPDEVKHALMATARPAMTDDGGASGAGIVDAYAAARQAPPGRANEGLERSTGVGSIALSRGSVQVRVVGLAGLLNGLLLNGLVTAQLLTWDPVGYTTGLWVAPTWLASPLGRVAFSDVTWPAGHNWSGHNWSGHNWSGSAWSSASSSERQGSARDYGATGPGSAWYGAWE</sequence>
<evidence type="ECO:0000256" key="2">
    <source>
        <dbReference type="ARBA" id="ARBA00022670"/>
    </source>
</evidence>
<comment type="similarity">
    <text evidence="1 5">Belongs to the peptidase S8 family.</text>
</comment>
<dbReference type="PRINTS" id="PR00723">
    <property type="entry name" value="SUBTILISIN"/>
</dbReference>
<dbReference type="InterPro" id="IPR050131">
    <property type="entry name" value="Peptidase_S8_subtilisin-like"/>
</dbReference>
<dbReference type="Pfam" id="PF00082">
    <property type="entry name" value="Peptidase_S8"/>
    <property type="match status" value="1"/>
</dbReference>
<dbReference type="EMBL" id="JAANNP010000004">
    <property type="protein sequence ID" value="NHC14086.1"/>
    <property type="molecule type" value="Genomic_DNA"/>
</dbReference>
<dbReference type="CDD" id="cd07487">
    <property type="entry name" value="Peptidases_S8_1"/>
    <property type="match status" value="1"/>
</dbReference>
<dbReference type="SUPFAM" id="SSF52743">
    <property type="entry name" value="Subtilisin-like"/>
    <property type="match status" value="1"/>
</dbReference>
<protein>
    <submittedName>
        <fullName evidence="9">S8 family peptidase</fullName>
    </submittedName>
</protein>
<dbReference type="PANTHER" id="PTHR43806">
    <property type="entry name" value="PEPTIDASE S8"/>
    <property type="match status" value="1"/>
</dbReference>